<proteinExistence type="predicted"/>
<protein>
    <submittedName>
        <fullName evidence="1">Uncharacterized protein</fullName>
    </submittedName>
</protein>
<gene>
    <name evidence="1" type="ORF">FA15DRAFT_659852</name>
</gene>
<dbReference type="EMBL" id="ML210338">
    <property type="protein sequence ID" value="TFK19478.1"/>
    <property type="molecule type" value="Genomic_DNA"/>
</dbReference>
<name>A0A5C3KUD1_COPMA</name>
<keyword evidence="2" id="KW-1185">Reference proteome</keyword>
<reference evidence="1 2" key="1">
    <citation type="journal article" date="2019" name="Nat. Ecol. Evol.">
        <title>Megaphylogeny resolves global patterns of mushroom evolution.</title>
        <authorList>
            <person name="Varga T."/>
            <person name="Krizsan K."/>
            <person name="Foldi C."/>
            <person name="Dima B."/>
            <person name="Sanchez-Garcia M."/>
            <person name="Sanchez-Ramirez S."/>
            <person name="Szollosi G.J."/>
            <person name="Szarkandi J.G."/>
            <person name="Papp V."/>
            <person name="Albert L."/>
            <person name="Andreopoulos W."/>
            <person name="Angelini C."/>
            <person name="Antonin V."/>
            <person name="Barry K.W."/>
            <person name="Bougher N.L."/>
            <person name="Buchanan P."/>
            <person name="Buyck B."/>
            <person name="Bense V."/>
            <person name="Catcheside P."/>
            <person name="Chovatia M."/>
            <person name="Cooper J."/>
            <person name="Damon W."/>
            <person name="Desjardin D."/>
            <person name="Finy P."/>
            <person name="Geml J."/>
            <person name="Haridas S."/>
            <person name="Hughes K."/>
            <person name="Justo A."/>
            <person name="Karasinski D."/>
            <person name="Kautmanova I."/>
            <person name="Kiss B."/>
            <person name="Kocsube S."/>
            <person name="Kotiranta H."/>
            <person name="LaButti K.M."/>
            <person name="Lechner B.E."/>
            <person name="Liimatainen K."/>
            <person name="Lipzen A."/>
            <person name="Lukacs Z."/>
            <person name="Mihaltcheva S."/>
            <person name="Morgado L.N."/>
            <person name="Niskanen T."/>
            <person name="Noordeloos M.E."/>
            <person name="Ohm R.A."/>
            <person name="Ortiz-Santana B."/>
            <person name="Ovrebo C."/>
            <person name="Racz N."/>
            <person name="Riley R."/>
            <person name="Savchenko A."/>
            <person name="Shiryaev A."/>
            <person name="Soop K."/>
            <person name="Spirin V."/>
            <person name="Szebenyi C."/>
            <person name="Tomsovsky M."/>
            <person name="Tulloss R.E."/>
            <person name="Uehling J."/>
            <person name="Grigoriev I.V."/>
            <person name="Vagvolgyi C."/>
            <person name="Papp T."/>
            <person name="Martin F.M."/>
            <person name="Miettinen O."/>
            <person name="Hibbett D.S."/>
            <person name="Nagy L.G."/>
        </authorList>
    </citation>
    <scope>NUCLEOTIDE SEQUENCE [LARGE SCALE GENOMIC DNA]</scope>
    <source>
        <strain evidence="1 2">CBS 121175</strain>
    </source>
</reference>
<sequence length="169" mass="19091">MSAKSHLIHQPPLNRDKLQTAIFTLKKRCRATASYTEQDLEAKQPSKAEHRYYCTSTSSDPENTNLFMPVPLKPINASAFASEFATPSAVAAQSKLRVLYTGPRVVKCSKLKFFTIDVDWNITVEAPKKDVEWTWVSQEVRNVTGIQGYILVHDTGGFIYKYTINFIGE</sequence>
<organism evidence="1 2">
    <name type="scientific">Coprinopsis marcescibilis</name>
    <name type="common">Agaric fungus</name>
    <name type="synonym">Psathyrella marcescibilis</name>
    <dbReference type="NCBI Taxonomy" id="230819"/>
    <lineage>
        <taxon>Eukaryota</taxon>
        <taxon>Fungi</taxon>
        <taxon>Dikarya</taxon>
        <taxon>Basidiomycota</taxon>
        <taxon>Agaricomycotina</taxon>
        <taxon>Agaricomycetes</taxon>
        <taxon>Agaricomycetidae</taxon>
        <taxon>Agaricales</taxon>
        <taxon>Agaricineae</taxon>
        <taxon>Psathyrellaceae</taxon>
        <taxon>Coprinopsis</taxon>
    </lineage>
</organism>
<dbReference type="Proteomes" id="UP000307440">
    <property type="component" value="Unassembled WGS sequence"/>
</dbReference>
<evidence type="ECO:0000313" key="1">
    <source>
        <dbReference type="EMBL" id="TFK19478.1"/>
    </source>
</evidence>
<dbReference type="AlphaFoldDB" id="A0A5C3KUD1"/>
<accession>A0A5C3KUD1</accession>
<evidence type="ECO:0000313" key="2">
    <source>
        <dbReference type="Proteomes" id="UP000307440"/>
    </source>
</evidence>